<name>A0AAV7UYU5_PLEWA</name>
<organism evidence="2 3">
    <name type="scientific">Pleurodeles waltl</name>
    <name type="common">Iberian ribbed newt</name>
    <dbReference type="NCBI Taxonomy" id="8319"/>
    <lineage>
        <taxon>Eukaryota</taxon>
        <taxon>Metazoa</taxon>
        <taxon>Chordata</taxon>
        <taxon>Craniata</taxon>
        <taxon>Vertebrata</taxon>
        <taxon>Euteleostomi</taxon>
        <taxon>Amphibia</taxon>
        <taxon>Batrachia</taxon>
        <taxon>Caudata</taxon>
        <taxon>Salamandroidea</taxon>
        <taxon>Salamandridae</taxon>
        <taxon>Pleurodelinae</taxon>
        <taxon>Pleurodeles</taxon>
    </lineage>
</organism>
<evidence type="ECO:0000256" key="1">
    <source>
        <dbReference type="SAM" id="MobiDB-lite"/>
    </source>
</evidence>
<feature type="compositionally biased region" description="Polar residues" evidence="1">
    <location>
        <begin position="110"/>
        <end position="121"/>
    </location>
</feature>
<evidence type="ECO:0000313" key="2">
    <source>
        <dbReference type="EMBL" id="KAJ1193208.1"/>
    </source>
</evidence>
<protein>
    <submittedName>
        <fullName evidence="2">Uncharacterized protein</fullName>
    </submittedName>
</protein>
<feature type="region of interest" description="Disordered" evidence="1">
    <location>
        <begin position="57"/>
        <end position="144"/>
    </location>
</feature>
<gene>
    <name evidence="2" type="ORF">NDU88_002513</name>
</gene>
<evidence type="ECO:0000313" key="3">
    <source>
        <dbReference type="Proteomes" id="UP001066276"/>
    </source>
</evidence>
<reference evidence="2" key="1">
    <citation type="journal article" date="2022" name="bioRxiv">
        <title>Sequencing and chromosome-scale assembly of the giantPleurodeles waltlgenome.</title>
        <authorList>
            <person name="Brown T."/>
            <person name="Elewa A."/>
            <person name="Iarovenko S."/>
            <person name="Subramanian E."/>
            <person name="Araus A.J."/>
            <person name="Petzold A."/>
            <person name="Susuki M."/>
            <person name="Suzuki K.-i.T."/>
            <person name="Hayashi T."/>
            <person name="Toyoda A."/>
            <person name="Oliveira C."/>
            <person name="Osipova E."/>
            <person name="Leigh N.D."/>
            <person name="Simon A."/>
            <person name="Yun M.H."/>
        </authorList>
    </citation>
    <scope>NUCLEOTIDE SEQUENCE</scope>
    <source>
        <strain evidence="2">20211129_DDA</strain>
        <tissue evidence="2">Liver</tissue>
    </source>
</reference>
<proteinExistence type="predicted"/>
<dbReference type="AlphaFoldDB" id="A0AAV7UYU5"/>
<sequence length="184" mass="19928">MHDVAQSTKTNTDLLQVEVAAIGGDLKDLKIRVTAAESRICRVEDCTVEHSQIAEPAERRWNRARTRGSQPSRATRAGPESYQRHPAAPRDRAAKHRGFQKRKAEPAGTALTTQRGATTKQRPAHTRSEGRLRRRPSPRNRAEKPLSACGLEVCGGGCRAGYGIAEIPAGVGGVVLRGGRPDPL</sequence>
<dbReference type="EMBL" id="JANPWB010000004">
    <property type="protein sequence ID" value="KAJ1193208.1"/>
    <property type="molecule type" value="Genomic_DNA"/>
</dbReference>
<comment type="caution">
    <text evidence="2">The sequence shown here is derived from an EMBL/GenBank/DDBJ whole genome shotgun (WGS) entry which is preliminary data.</text>
</comment>
<keyword evidence="3" id="KW-1185">Reference proteome</keyword>
<accession>A0AAV7UYU5</accession>
<dbReference type="Proteomes" id="UP001066276">
    <property type="component" value="Chromosome 2_2"/>
</dbReference>